<dbReference type="InterPro" id="IPR000868">
    <property type="entry name" value="Isochorismatase-like_dom"/>
</dbReference>
<evidence type="ECO:0000313" key="5">
    <source>
        <dbReference type="Proteomes" id="UP001321526"/>
    </source>
</evidence>
<sequence length="211" mass="22947">MQETDTPASGAAPRGDGAGPARPPAGSVLILIDQQRCMQALGIAQRNNHDAETLIAALLGVWRQRQWPVVHVRHLSRSETSGFRPGQTGAAFQEAFMPLSHEAVFEKNVPDAFTQSALERWLHVRGIRQLVIVGVASENSVENTARSAGNLGFTVWVPEAACYTFAKLDYAGVWRSAAEVHAMAMANLDGEYANVVDRTWLLAALEGWQAE</sequence>
<dbReference type="PANTHER" id="PTHR43540:SF1">
    <property type="entry name" value="ISOCHORISMATASE HYDROLASE"/>
    <property type="match status" value="1"/>
</dbReference>
<evidence type="ECO:0000313" key="4">
    <source>
        <dbReference type="EMBL" id="WFF42240.1"/>
    </source>
</evidence>
<protein>
    <submittedName>
        <fullName evidence="4">Cysteine hydrolase</fullName>
    </submittedName>
</protein>
<dbReference type="CDD" id="cd01014">
    <property type="entry name" value="nicotinamidase_related"/>
    <property type="match status" value="1"/>
</dbReference>
<name>A0ABY8FJK9_9GAMM</name>
<dbReference type="InterPro" id="IPR036380">
    <property type="entry name" value="Isochorismatase-like_sf"/>
</dbReference>
<evidence type="ECO:0000256" key="1">
    <source>
        <dbReference type="ARBA" id="ARBA00022801"/>
    </source>
</evidence>
<dbReference type="PANTHER" id="PTHR43540">
    <property type="entry name" value="PEROXYUREIDOACRYLATE/UREIDOACRYLATE AMIDOHYDROLASE-RELATED"/>
    <property type="match status" value="1"/>
</dbReference>
<keyword evidence="1 4" id="KW-0378">Hydrolase</keyword>
<dbReference type="RefSeq" id="WP_110690632.1">
    <property type="nucleotide sequence ID" value="NZ_CP035631.1"/>
</dbReference>
<feature type="region of interest" description="Disordered" evidence="2">
    <location>
        <begin position="1"/>
        <end position="25"/>
    </location>
</feature>
<dbReference type="Proteomes" id="UP001321526">
    <property type="component" value="Chromosome"/>
</dbReference>
<accession>A0ABY8FJK9</accession>
<gene>
    <name evidence="4" type="ORF">EVC62_12400</name>
</gene>
<proteinExistence type="predicted"/>
<keyword evidence="5" id="KW-1185">Reference proteome</keyword>
<reference evidence="4 5" key="1">
    <citation type="submission" date="2019-01" db="EMBL/GenBank/DDBJ databases">
        <title>Genome sequence of Salinicola endophyticus REST5.</title>
        <authorList>
            <person name="Nascimento F.X."/>
        </authorList>
    </citation>
    <scope>NUCLEOTIDE SEQUENCE [LARGE SCALE GENOMIC DNA]</scope>
    <source>
        <strain evidence="4 5">REST5</strain>
    </source>
</reference>
<evidence type="ECO:0000259" key="3">
    <source>
        <dbReference type="Pfam" id="PF00857"/>
    </source>
</evidence>
<dbReference type="EMBL" id="CP035631">
    <property type="protein sequence ID" value="WFF42240.1"/>
    <property type="molecule type" value="Genomic_DNA"/>
</dbReference>
<feature type="domain" description="Isochorismatase-like" evidence="3">
    <location>
        <begin position="27"/>
        <end position="179"/>
    </location>
</feature>
<dbReference type="Pfam" id="PF00857">
    <property type="entry name" value="Isochorismatase"/>
    <property type="match status" value="1"/>
</dbReference>
<evidence type="ECO:0000256" key="2">
    <source>
        <dbReference type="SAM" id="MobiDB-lite"/>
    </source>
</evidence>
<organism evidence="4 5">
    <name type="scientific">Salinicola endophyticus</name>
    <dbReference type="NCBI Taxonomy" id="1949083"/>
    <lineage>
        <taxon>Bacteria</taxon>
        <taxon>Pseudomonadati</taxon>
        <taxon>Pseudomonadota</taxon>
        <taxon>Gammaproteobacteria</taxon>
        <taxon>Oceanospirillales</taxon>
        <taxon>Halomonadaceae</taxon>
        <taxon>Salinicola</taxon>
    </lineage>
</organism>
<dbReference type="Gene3D" id="3.40.50.850">
    <property type="entry name" value="Isochorismatase-like"/>
    <property type="match status" value="1"/>
</dbReference>
<dbReference type="InterPro" id="IPR050272">
    <property type="entry name" value="Isochorismatase-like_hydrls"/>
</dbReference>
<dbReference type="SUPFAM" id="SSF52499">
    <property type="entry name" value="Isochorismatase-like hydrolases"/>
    <property type="match status" value="1"/>
</dbReference>
<dbReference type="GO" id="GO:0016787">
    <property type="term" value="F:hydrolase activity"/>
    <property type="evidence" value="ECO:0007669"/>
    <property type="project" value="UniProtKB-KW"/>
</dbReference>